<proteinExistence type="predicted"/>
<keyword evidence="2" id="KW-1185">Reference proteome</keyword>
<dbReference type="RefSeq" id="XP_031910031.1">
    <property type="nucleotide sequence ID" value="XM_032055548.1"/>
</dbReference>
<reference evidence="1 2" key="1">
    <citation type="submission" date="2019-04" db="EMBL/GenBank/DDBJ databases">
        <title>Friends and foes A comparative genomics study of 23 Aspergillus species from section Flavi.</title>
        <authorList>
            <consortium name="DOE Joint Genome Institute"/>
            <person name="Kjaerbolling I."/>
            <person name="Vesth T."/>
            <person name="Frisvad J.C."/>
            <person name="Nybo J.L."/>
            <person name="Theobald S."/>
            <person name="Kildgaard S."/>
            <person name="Isbrandt T."/>
            <person name="Kuo A."/>
            <person name="Sato A."/>
            <person name="Lyhne E.K."/>
            <person name="Kogle M.E."/>
            <person name="Wiebenga A."/>
            <person name="Kun R.S."/>
            <person name="Lubbers R.J."/>
            <person name="Makela M.R."/>
            <person name="Barry K."/>
            <person name="Chovatia M."/>
            <person name="Clum A."/>
            <person name="Daum C."/>
            <person name="Haridas S."/>
            <person name="He G."/>
            <person name="LaButti K."/>
            <person name="Lipzen A."/>
            <person name="Mondo S."/>
            <person name="Riley R."/>
            <person name="Salamov A."/>
            <person name="Simmons B.A."/>
            <person name="Magnuson J.K."/>
            <person name="Henrissat B."/>
            <person name="Mortensen U.H."/>
            <person name="Larsen T.O."/>
            <person name="Devries R.P."/>
            <person name="Grigoriev I.V."/>
            <person name="Machida M."/>
            <person name="Baker S.E."/>
            <person name="Andersen M.R."/>
        </authorList>
    </citation>
    <scope>NUCLEOTIDE SEQUENCE [LARGE SCALE GENOMIC DNA]</scope>
    <source>
        <strain evidence="1 2">CBS 117625</strain>
    </source>
</reference>
<dbReference type="Proteomes" id="UP000325672">
    <property type="component" value="Unassembled WGS sequence"/>
</dbReference>
<dbReference type="GeneID" id="43639758"/>
<dbReference type="AlphaFoldDB" id="A0A5N6SGX2"/>
<accession>A0A5N6SGX2</accession>
<evidence type="ECO:0000313" key="1">
    <source>
        <dbReference type="EMBL" id="KAE8133968.1"/>
    </source>
</evidence>
<dbReference type="OrthoDB" id="5243144at2759"/>
<evidence type="ECO:0000313" key="2">
    <source>
        <dbReference type="Proteomes" id="UP000325672"/>
    </source>
</evidence>
<sequence length="72" mass="7839">MARLLAVVAETLRRRAHLGIVANIATLVARTARKQHLVGILELSSSPNGTLTALQQSLRTTGKNRKYLGKFS</sequence>
<name>A0A5N6SGX2_ASPPS</name>
<protein>
    <submittedName>
        <fullName evidence="1">Uncharacterized protein</fullName>
    </submittedName>
</protein>
<organism evidence="1 2">
    <name type="scientific">Aspergillus pseudotamarii</name>
    <dbReference type="NCBI Taxonomy" id="132259"/>
    <lineage>
        <taxon>Eukaryota</taxon>
        <taxon>Fungi</taxon>
        <taxon>Dikarya</taxon>
        <taxon>Ascomycota</taxon>
        <taxon>Pezizomycotina</taxon>
        <taxon>Eurotiomycetes</taxon>
        <taxon>Eurotiomycetidae</taxon>
        <taxon>Eurotiales</taxon>
        <taxon>Aspergillaceae</taxon>
        <taxon>Aspergillus</taxon>
        <taxon>Aspergillus subgen. Circumdati</taxon>
    </lineage>
</organism>
<gene>
    <name evidence="1" type="ORF">BDV38DRAFT_256867</name>
</gene>
<dbReference type="EMBL" id="ML743609">
    <property type="protein sequence ID" value="KAE8133968.1"/>
    <property type="molecule type" value="Genomic_DNA"/>
</dbReference>